<dbReference type="AlphaFoldDB" id="A0A1D1Y2M7"/>
<name>A0A1D1Y2M7_9ARAE</name>
<keyword evidence="1" id="KW-0812">Transmembrane</keyword>
<proteinExistence type="predicted"/>
<feature type="transmembrane region" description="Helical" evidence="1">
    <location>
        <begin position="6"/>
        <end position="39"/>
    </location>
</feature>
<evidence type="ECO:0000313" key="2">
    <source>
        <dbReference type="EMBL" id="JAT48880.1"/>
    </source>
</evidence>
<feature type="non-terminal residue" evidence="2">
    <location>
        <position position="137"/>
    </location>
</feature>
<accession>A0A1D1Y2M7</accession>
<dbReference type="EMBL" id="GDJX01019056">
    <property type="protein sequence ID" value="JAT48880.1"/>
    <property type="molecule type" value="Transcribed_RNA"/>
</dbReference>
<evidence type="ECO:0000256" key="1">
    <source>
        <dbReference type="SAM" id="Phobius"/>
    </source>
</evidence>
<protein>
    <submittedName>
        <fullName evidence="2">Putative tyrosine--tRNA ligase, mitochondrial</fullName>
    </submittedName>
</protein>
<dbReference type="GO" id="GO:0016874">
    <property type="term" value="F:ligase activity"/>
    <property type="evidence" value="ECO:0007669"/>
    <property type="project" value="UniProtKB-KW"/>
</dbReference>
<keyword evidence="2" id="KW-0436">Ligase</keyword>
<keyword evidence="1" id="KW-0472">Membrane</keyword>
<gene>
    <name evidence="2" type="primary">mtyrS_0</name>
    <name evidence="2" type="ORF">g.125290</name>
</gene>
<organism evidence="2">
    <name type="scientific">Anthurium amnicola</name>
    <dbReference type="NCBI Taxonomy" id="1678845"/>
    <lineage>
        <taxon>Eukaryota</taxon>
        <taxon>Viridiplantae</taxon>
        <taxon>Streptophyta</taxon>
        <taxon>Embryophyta</taxon>
        <taxon>Tracheophyta</taxon>
        <taxon>Spermatophyta</taxon>
        <taxon>Magnoliopsida</taxon>
        <taxon>Liliopsida</taxon>
        <taxon>Araceae</taxon>
        <taxon>Pothoideae</taxon>
        <taxon>Potheae</taxon>
        <taxon>Anthurium</taxon>
    </lineage>
</organism>
<keyword evidence="1" id="KW-1133">Transmembrane helix</keyword>
<sequence length="137" mass="16115">MACINYYYLLNISFLIFIFILFLSCFTFAELFVFFHIYFIPVKHIISKSNYILDWRYKVSIETQTMSPVMITDSQSLGYFFRESCFRIFNFTHLFLGHFCFYLGTSTADIIANHDIILFVPYLISLLPSKGMEPCPG</sequence>
<reference evidence="2" key="1">
    <citation type="submission" date="2015-07" db="EMBL/GenBank/DDBJ databases">
        <title>Transcriptome Assembly of Anthurium amnicola.</title>
        <authorList>
            <person name="Suzuki J."/>
        </authorList>
    </citation>
    <scope>NUCLEOTIDE SEQUENCE</scope>
</reference>